<proteinExistence type="predicted"/>
<protein>
    <submittedName>
        <fullName evidence="1">Uncharacterized protein</fullName>
    </submittedName>
</protein>
<keyword evidence="2" id="KW-1185">Reference proteome</keyword>
<dbReference type="EMBL" id="BAAADD010000002">
    <property type="protein sequence ID" value="GAA0564086.1"/>
    <property type="molecule type" value="Genomic_DNA"/>
</dbReference>
<accession>A0ABP3PIH0</accession>
<organism evidence="1 2">
    <name type="scientific">Rhizomicrobium electricum</name>
    <dbReference type="NCBI Taxonomy" id="480070"/>
    <lineage>
        <taxon>Bacteria</taxon>
        <taxon>Pseudomonadati</taxon>
        <taxon>Pseudomonadota</taxon>
        <taxon>Alphaproteobacteria</taxon>
        <taxon>Micropepsales</taxon>
        <taxon>Micropepsaceae</taxon>
        <taxon>Rhizomicrobium</taxon>
    </lineage>
</organism>
<gene>
    <name evidence="1" type="ORF">GCM10008942_10650</name>
</gene>
<sequence length="162" mass="19174">MFILSADGRNDSQFQRYWNYLESVKSAFPPNAFALASSDWYWRPSDHRCPHDAWLESVTMNENSSGEREEKRSLSLTVRLLGAYHDGYIEIFYPHVHSYKFDVWNADNGHRDWRYDELRLSSNGNLLHEIEWCALNDTGRWIIEASDLEFRWLPKISIQPSN</sequence>
<dbReference type="Proteomes" id="UP001499951">
    <property type="component" value="Unassembled WGS sequence"/>
</dbReference>
<evidence type="ECO:0000313" key="2">
    <source>
        <dbReference type="Proteomes" id="UP001499951"/>
    </source>
</evidence>
<comment type="caution">
    <text evidence="1">The sequence shown here is derived from an EMBL/GenBank/DDBJ whole genome shotgun (WGS) entry which is preliminary data.</text>
</comment>
<reference evidence="2" key="1">
    <citation type="journal article" date="2019" name="Int. J. Syst. Evol. Microbiol.">
        <title>The Global Catalogue of Microorganisms (GCM) 10K type strain sequencing project: providing services to taxonomists for standard genome sequencing and annotation.</title>
        <authorList>
            <consortium name="The Broad Institute Genomics Platform"/>
            <consortium name="The Broad Institute Genome Sequencing Center for Infectious Disease"/>
            <person name="Wu L."/>
            <person name="Ma J."/>
        </authorList>
    </citation>
    <scope>NUCLEOTIDE SEQUENCE [LARGE SCALE GENOMIC DNA]</scope>
    <source>
        <strain evidence="2">JCM 15089</strain>
    </source>
</reference>
<evidence type="ECO:0000313" key="1">
    <source>
        <dbReference type="EMBL" id="GAA0564086.1"/>
    </source>
</evidence>
<dbReference type="RefSeq" id="WP_166932772.1">
    <property type="nucleotide sequence ID" value="NZ_BAAADD010000002.1"/>
</dbReference>
<name>A0ABP3PIH0_9PROT</name>